<dbReference type="SMART" id="SM00646">
    <property type="entry name" value="Ami_3"/>
    <property type="match status" value="1"/>
</dbReference>
<organism evidence="4">
    <name type="scientific">marine sediment metagenome</name>
    <dbReference type="NCBI Taxonomy" id="412755"/>
    <lineage>
        <taxon>unclassified sequences</taxon>
        <taxon>metagenomes</taxon>
        <taxon>ecological metagenomes</taxon>
    </lineage>
</organism>
<feature type="compositionally biased region" description="Pro residues" evidence="2">
    <location>
        <begin position="125"/>
        <end position="140"/>
    </location>
</feature>
<dbReference type="PANTHER" id="PTHR30404">
    <property type="entry name" value="N-ACETYLMURAMOYL-L-ALANINE AMIDASE"/>
    <property type="match status" value="1"/>
</dbReference>
<keyword evidence="1" id="KW-0378">Hydrolase</keyword>
<evidence type="ECO:0000256" key="2">
    <source>
        <dbReference type="SAM" id="MobiDB-lite"/>
    </source>
</evidence>
<dbReference type="EMBL" id="LAZR01000289">
    <property type="protein sequence ID" value="KKN76811.1"/>
    <property type="molecule type" value="Genomic_DNA"/>
</dbReference>
<dbReference type="GO" id="GO:0009253">
    <property type="term" value="P:peptidoglycan catabolic process"/>
    <property type="evidence" value="ECO:0007669"/>
    <property type="project" value="InterPro"/>
</dbReference>
<accession>A0A0F9VTN2</accession>
<dbReference type="SUPFAM" id="SSF53187">
    <property type="entry name" value="Zn-dependent exopeptidases"/>
    <property type="match status" value="1"/>
</dbReference>
<dbReference type="AlphaFoldDB" id="A0A0F9VTN2"/>
<comment type="caution">
    <text evidence="4">The sequence shown here is derived from an EMBL/GenBank/DDBJ whole genome shotgun (WGS) entry which is preliminary data.</text>
</comment>
<dbReference type="GO" id="GO:0008745">
    <property type="term" value="F:N-acetylmuramoyl-L-alanine amidase activity"/>
    <property type="evidence" value="ECO:0007669"/>
    <property type="project" value="InterPro"/>
</dbReference>
<sequence length="333" mass="35665">MVSAVALATAGGCEAWDPWAPDHTAHHDVLLAPYGSVSIYQLAWRLDMEVVSADVDRAALRDGRANTVRFTSDPDGQVYVNGQSVWRDGGIAPIGELLFVPLEIENPIRRALASARRRRRATQPKPSPPRRLPPAEPSPPVVIDAGQDGKNVGARGVNGVLEKDINLPVALEVARLLRSRNVPVILTRSDDAPLGLNERAAIANRARARLFVSIHSNSAENSSANGYEVFTARNPDSASVALAEAILQEMAVTGAANRGVREANFRVLVRTTCPSALVELGFLSNSHEAALLVRDSYQRLLAAAVAKGIVRAMATIPPRRPTGNNLDAARAGR</sequence>
<dbReference type="Pfam" id="PF01520">
    <property type="entry name" value="Amidase_3"/>
    <property type="match status" value="1"/>
</dbReference>
<dbReference type="GO" id="GO:0030288">
    <property type="term" value="C:outer membrane-bounded periplasmic space"/>
    <property type="evidence" value="ECO:0007669"/>
    <property type="project" value="TreeGrafter"/>
</dbReference>
<feature type="region of interest" description="Disordered" evidence="2">
    <location>
        <begin position="114"/>
        <end position="143"/>
    </location>
</feature>
<feature type="domain" description="MurNAc-LAA" evidence="3">
    <location>
        <begin position="200"/>
        <end position="310"/>
    </location>
</feature>
<evidence type="ECO:0000256" key="1">
    <source>
        <dbReference type="ARBA" id="ARBA00022801"/>
    </source>
</evidence>
<evidence type="ECO:0000313" key="4">
    <source>
        <dbReference type="EMBL" id="KKN76811.1"/>
    </source>
</evidence>
<dbReference type="Gene3D" id="3.40.630.40">
    <property type="entry name" value="Zn-dependent exopeptidases"/>
    <property type="match status" value="1"/>
</dbReference>
<name>A0A0F9VTN2_9ZZZZ</name>
<gene>
    <name evidence="4" type="ORF">LCGC14_0366780</name>
</gene>
<evidence type="ECO:0000259" key="3">
    <source>
        <dbReference type="SMART" id="SM00646"/>
    </source>
</evidence>
<reference evidence="4" key="1">
    <citation type="journal article" date="2015" name="Nature">
        <title>Complex archaea that bridge the gap between prokaryotes and eukaryotes.</title>
        <authorList>
            <person name="Spang A."/>
            <person name="Saw J.H."/>
            <person name="Jorgensen S.L."/>
            <person name="Zaremba-Niedzwiedzka K."/>
            <person name="Martijn J."/>
            <person name="Lind A.E."/>
            <person name="van Eijk R."/>
            <person name="Schleper C."/>
            <person name="Guy L."/>
            <person name="Ettema T.J."/>
        </authorList>
    </citation>
    <scope>NUCLEOTIDE SEQUENCE</scope>
</reference>
<dbReference type="CDD" id="cd02696">
    <property type="entry name" value="MurNAc-LAA"/>
    <property type="match status" value="1"/>
</dbReference>
<protein>
    <recommendedName>
        <fullName evidence="3">MurNAc-LAA domain-containing protein</fullName>
    </recommendedName>
</protein>
<dbReference type="InterPro" id="IPR002508">
    <property type="entry name" value="MurNAc-LAA_cat"/>
</dbReference>
<dbReference type="PANTHER" id="PTHR30404:SF0">
    <property type="entry name" value="N-ACETYLMURAMOYL-L-ALANINE AMIDASE AMIC"/>
    <property type="match status" value="1"/>
</dbReference>
<proteinExistence type="predicted"/>
<dbReference type="InterPro" id="IPR050695">
    <property type="entry name" value="N-acetylmuramoyl_amidase_3"/>
</dbReference>